<dbReference type="Pfam" id="PF12550">
    <property type="entry name" value="GCR1_C"/>
    <property type="match status" value="1"/>
</dbReference>
<protein>
    <recommendedName>
        <fullName evidence="1">Transcription activator GCR1-like domain-containing protein</fullName>
    </recommendedName>
</protein>
<gene>
    <name evidence="2" type="ORF">PHMEG_00010379</name>
</gene>
<dbReference type="InterPro" id="IPR052146">
    <property type="entry name" value="HOT1"/>
</dbReference>
<feature type="domain" description="Transcription activator GCR1-like" evidence="1">
    <location>
        <begin position="1"/>
        <end position="61"/>
    </location>
</feature>
<dbReference type="GO" id="GO:0000981">
    <property type="term" value="F:DNA-binding transcription factor activity, RNA polymerase II-specific"/>
    <property type="evidence" value="ECO:0007669"/>
    <property type="project" value="TreeGrafter"/>
</dbReference>
<evidence type="ECO:0000313" key="3">
    <source>
        <dbReference type="Proteomes" id="UP000198211"/>
    </source>
</evidence>
<dbReference type="PANTHER" id="PTHR37784">
    <property type="entry name" value="PROTEIN MSN1"/>
    <property type="match status" value="1"/>
</dbReference>
<dbReference type="InterPro" id="IPR022210">
    <property type="entry name" value="TF_GCR1-like"/>
</dbReference>
<name>A0A225WDU7_9STRA</name>
<dbReference type="Proteomes" id="UP000198211">
    <property type="component" value="Unassembled WGS sequence"/>
</dbReference>
<organism evidence="2 3">
    <name type="scientific">Phytophthora megakarya</name>
    <dbReference type="NCBI Taxonomy" id="4795"/>
    <lineage>
        <taxon>Eukaryota</taxon>
        <taxon>Sar</taxon>
        <taxon>Stramenopiles</taxon>
        <taxon>Oomycota</taxon>
        <taxon>Peronosporomycetes</taxon>
        <taxon>Peronosporales</taxon>
        <taxon>Peronosporaceae</taxon>
        <taxon>Phytophthora</taxon>
    </lineage>
</organism>
<dbReference type="EMBL" id="NBNE01001032">
    <property type="protein sequence ID" value="OWZ15903.1"/>
    <property type="molecule type" value="Genomic_DNA"/>
</dbReference>
<dbReference type="STRING" id="4795.A0A225WDU7"/>
<dbReference type="OrthoDB" id="428577at2759"/>
<proteinExistence type="predicted"/>
<accession>A0A225WDU7</accession>
<comment type="caution">
    <text evidence="2">The sequence shown here is derived from an EMBL/GenBank/DDBJ whole genome shotgun (WGS) entry which is preliminary data.</text>
</comment>
<evidence type="ECO:0000313" key="2">
    <source>
        <dbReference type="EMBL" id="OWZ15903.1"/>
    </source>
</evidence>
<dbReference type="GO" id="GO:0000978">
    <property type="term" value="F:RNA polymerase II cis-regulatory region sequence-specific DNA binding"/>
    <property type="evidence" value="ECO:0007669"/>
    <property type="project" value="TreeGrafter"/>
</dbReference>
<evidence type="ECO:0000259" key="1">
    <source>
        <dbReference type="Pfam" id="PF12550"/>
    </source>
</evidence>
<dbReference type="PANTHER" id="PTHR37784:SF4">
    <property type="entry name" value="TRANSCRIPTION FACTOR-LIKE PROTEIN EUC1"/>
    <property type="match status" value="1"/>
</dbReference>
<sequence length="66" mass="7842">MSRGVSTVKELWTEWHHGPTNQPSIKYLEKLYDTQWGQSTKEAKFFSRRLCVIKYVCGIVSRELFF</sequence>
<keyword evidence="3" id="KW-1185">Reference proteome</keyword>
<dbReference type="AlphaFoldDB" id="A0A225WDU7"/>
<dbReference type="GO" id="GO:0060963">
    <property type="term" value="P:positive regulation of ribosomal protein gene transcription by RNA polymerase II"/>
    <property type="evidence" value="ECO:0007669"/>
    <property type="project" value="TreeGrafter"/>
</dbReference>
<reference evidence="3" key="1">
    <citation type="submission" date="2017-03" db="EMBL/GenBank/DDBJ databases">
        <title>Phytopthora megakarya and P. palmivora, two closely related causual agents of cacao black pod achieved similar genome size and gene model numbers by different mechanisms.</title>
        <authorList>
            <person name="Ali S."/>
            <person name="Shao J."/>
            <person name="Larry D.J."/>
            <person name="Kronmiller B."/>
            <person name="Shen D."/>
            <person name="Strem M.D."/>
            <person name="Melnick R.L."/>
            <person name="Guiltinan M.J."/>
            <person name="Tyler B.M."/>
            <person name="Meinhardt L.W."/>
            <person name="Bailey B.A."/>
        </authorList>
    </citation>
    <scope>NUCLEOTIDE SEQUENCE [LARGE SCALE GENOMIC DNA]</scope>
    <source>
        <strain evidence="3">zdho120</strain>
    </source>
</reference>